<dbReference type="FunFam" id="3.30.40.10:FF:000332">
    <property type="entry name" value="Peroxisome biogenesis factor 10"/>
    <property type="match status" value="1"/>
</dbReference>
<evidence type="ECO:0000256" key="12">
    <source>
        <dbReference type="ARBA" id="ARBA00022786"/>
    </source>
</evidence>
<dbReference type="PROSITE" id="PS00518">
    <property type="entry name" value="ZF_RING_1"/>
    <property type="match status" value="1"/>
</dbReference>
<reference evidence="21" key="2">
    <citation type="submission" date="2025-08" db="UniProtKB">
        <authorList>
            <consortium name="Ensembl"/>
        </authorList>
    </citation>
    <scope>IDENTIFICATION</scope>
</reference>
<dbReference type="GO" id="GO:0008270">
    <property type="term" value="F:zinc ion binding"/>
    <property type="evidence" value="ECO:0007669"/>
    <property type="project" value="UniProtKB-KW"/>
</dbReference>
<evidence type="ECO:0000256" key="15">
    <source>
        <dbReference type="ARBA" id="ARBA00022989"/>
    </source>
</evidence>
<evidence type="ECO:0000259" key="20">
    <source>
        <dbReference type="PROSITE" id="PS50089"/>
    </source>
</evidence>
<organism evidence="21 22">
    <name type="scientific">Erpetoichthys calabaricus</name>
    <name type="common">Rope fish</name>
    <name type="synonym">Calamoichthys calabaricus</name>
    <dbReference type="NCBI Taxonomy" id="27687"/>
    <lineage>
        <taxon>Eukaryota</taxon>
        <taxon>Metazoa</taxon>
        <taxon>Chordata</taxon>
        <taxon>Craniata</taxon>
        <taxon>Vertebrata</taxon>
        <taxon>Euteleostomi</taxon>
        <taxon>Actinopterygii</taxon>
        <taxon>Polypteriformes</taxon>
        <taxon>Polypteridae</taxon>
        <taxon>Erpetoichthys</taxon>
    </lineage>
</organism>
<proteinExistence type="inferred from homology"/>
<evidence type="ECO:0000256" key="16">
    <source>
        <dbReference type="ARBA" id="ARBA00023136"/>
    </source>
</evidence>
<dbReference type="GO" id="GO:0005778">
    <property type="term" value="C:peroxisomal membrane"/>
    <property type="evidence" value="ECO:0007669"/>
    <property type="project" value="UniProtKB-SubCell"/>
</dbReference>
<keyword evidence="6" id="KW-0813">Transport</keyword>
<dbReference type="Ensembl" id="ENSECRT00000009538.1">
    <property type="protein sequence ID" value="ENSECRP00000009386.1"/>
    <property type="gene ID" value="ENSECRG00000006288.1"/>
</dbReference>
<dbReference type="PANTHER" id="PTHR23350:SF0">
    <property type="entry name" value="PEROXISOME BIOGENESIS FACTOR 10"/>
    <property type="match status" value="1"/>
</dbReference>
<comment type="similarity">
    <text evidence="4">Belongs to the pex2/pex10/pex12 family.</text>
</comment>
<evidence type="ECO:0000256" key="9">
    <source>
        <dbReference type="ARBA" id="ARBA00022692"/>
    </source>
</evidence>
<keyword evidence="14" id="KW-0653">Protein transport</keyword>
<evidence type="ECO:0000256" key="14">
    <source>
        <dbReference type="ARBA" id="ARBA00022927"/>
    </source>
</evidence>
<evidence type="ECO:0000256" key="2">
    <source>
        <dbReference type="ARBA" id="ARBA00004585"/>
    </source>
</evidence>
<comment type="pathway">
    <text evidence="3">Protein modification; protein ubiquitination.</text>
</comment>
<sequence>MPFLPANEPQLIRSSQKDEYYLNTLRNNASEAFQILSGSKKWLEWRKEIELLADIAYYCLTNFGGYQTLGEEYVSIVQVDSSARKVPSTLRRGSLIFFHTFVPYLLDKIFLHLEHELQTEHNRPQTFQSNTLRRFHQLYFFRDWMQKSVNKLTEEQKKSTLRLVVFLKQAVTFVHRLHVAIFYLNGTFYHIGKRITGIKYVRIAGVSSSDQAARASYRLLGVVSVLQLALTVALQINNFRHRWRARQEWKQHRNLTSTGASFLVTSASRISRCSLCLEERRHATTTPCGHLFCWECITEWCNTKAECPLCREKFQPSRLVYLRNYR</sequence>
<keyword evidence="17" id="KW-0576">Peroxisome</keyword>
<dbReference type="Gene3D" id="3.30.40.10">
    <property type="entry name" value="Zinc/RING finger domain, C3HC4 (zinc finger)"/>
    <property type="match status" value="1"/>
</dbReference>
<dbReference type="Pfam" id="PF04757">
    <property type="entry name" value="Pex2_Pex12"/>
    <property type="match status" value="1"/>
</dbReference>
<dbReference type="SMART" id="SM00184">
    <property type="entry name" value="RING"/>
    <property type="match status" value="1"/>
</dbReference>
<keyword evidence="9" id="KW-0812">Transmembrane</keyword>
<evidence type="ECO:0000256" key="13">
    <source>
        <dbReference type="ARBA" id="ARBA00022833"/>
    </source>
</evidence>
<dbReference type="InterPro" id="IPR001841">
    <property type="entry name" value="Znf_RING"/>
</dbReference>
<dbReference type="CDD" id="cd16527">
    <property type="entry name" value="RING-HC_PEX10"/>
    <property type="match status" value="1"/>
</dbReference>
<keyword evidence="15" id="KW-1133">Transmembrane helix</keyword>
<dbReference type="PROSITE" id="PS50089">
    <property type="entry name" value="ZF_RING_2"/>
    <property type="match status" value="1"/>
</dbReference>
<dbReference type="Pfam" id="PF13639">
    <property type="entry name" value="zf-RING_2"/>
    <property type="match status" value="1"/>
</dbReference>
<dbReference type="Proteomes" id="UP000694620">
    <property type="component" value="Chromosome 8"/>
</dbReference>
<dbReference type="AlphaFoldDB" id="A0A8C4RZ64"/>
<dbReference type="RefSeq" id="XP_028663300.1">
    <property type="nucleotide sequence ID" value="XM_028807467.2"/>
</dbReference>
<gene>
    <name evidence="21" type="primary">PEX10</name>
    <name evidence="21" type="synonym">pex10</name>
</gene>
<evidence type="ECO:0000256" key="4">
    <source>
        <dbReference type="ARBA" id="ARBA00008704"/>
    </source>
</evidence>
<evidence type="ECO:0000256" key="7">
    <source>
        <dbReference type="ARBA" id="ARBA00022593"/>
    </source>
</evidence>
<evidence type="ECO:0000313" key="21">
    <source>
        <dbReference type="Ensembl" id="ENSECRP00000009386.1"/>
    </source>
</evidence>
<evidence type="ECO:0000256" key="10">
    <source>
        <dbReference type="ARBA" id="ARBA00022723"/>
    </source>
</evidence>
<evidence type="ECO:0000256" key="1">
    <source>
        <dbReference type="ARBA" id="ARBA00000900"/>
    </source>
</evidence>
<evidence type="ECO:0000256" key="17">
    <source>
        <dbReference type="ARBA" id="ARBA00023140"/>
    </source>
</evidence>
<accession>A0A8C4RZ64</accession>
<dbReference type="GO" id="GO:0016558">
    <property type="term" value="P:protein import into peroxisome matrix"/>
    <property type="evidence" value="ECO:0007669"/>
    <property type="project" value="InterPro"/>
</dbReference>
<comment type="catalytic activity">
    <reaction evidence="1">
        <text>S-ubiquitinyl-[E2 ubiquitin-conjugating enzyme]-L-cysteine + [acceptor protein]-L-lysine = [E2 ubiquitin-conjugating enzyme]-L-cysteine + N(6)-ubiquitinyl-[acceptor protein]-L-lysine.</text>
        <dbReference type="EC" id="2.3.2.27"/>
    </reaction>
</comment>
<reference evidence="21" key="3">
    <citation type="submission" date="2025-09" db="UniProtKB">
        <authorList>
            <consortium name="Ensembl"/>
        </authorList>
    </citation>
    <scope>IDENTIFICATION</scope>
</reference>
<dbReference type="CTD" id="5192"/>
<dbReference type="GO" id="GO:0061630">
    <property type="term" value="F:ubiquitin protein ligase activity"/>
    <property type="evidence" value="ECO:0007669"/>
    <property type="project" value="UniProtKB-EC"/>
</dbReference>
<dbReference type="GeneTree" id="ENSGT00510000048446"/>
<evidence type="ECO:0000256" key="8">
    <source>
        <dbReference type="ARBA" id="ARBA00022679"/>
    </source>
</evidence>
<protein>
    <recommendedName>
        <fullName evidence="5">RING-type E3 ubiquitin transferase</fullName>
        <ecNumber evidence="5">2.3.2.27</ecNumber>
    </recommendedName>
</protein>
<evidence type="ECO:0000313" key="22">
    <source>
        <dbReference type="Proteomes" id="UP000694620"/>
    </source>
</evidence>
<dbReference type="GeneID" id="114656066"/>
<comment type="function">
    <text evidence="18">E3 ubiquitin-protein ligase component of a retrotranslocation channel required for peroxisome organization by mediating export of the PEX5 receptor from peroxisomes to the cytosol, thereby promoting PEX5 recycling. The retrotranslocation channel is composed of PEX2, PEX10 and PEX12; each subunit contributing transmembrane segments that coassemble into an open channel that specifically allows the passage of PEX5 through the peroxisomal membrane. PEX10 also regulates PEX5 recycling by acting as a E3 ubiquitin-protein ligase. When PEX5 recycling is compromised, PEX10 catalyzes polyubiquitination of PEX5 during its passage through the retrotranslocation channel, leading to its degradation.</text>
</comment>
<reference evidence="21" key="1">
    <citation type="submission" date="2021-06" db="EMBL/GenBank/DDBJ databases">
        <authorList>
            <consortium name="Wellcome Sanger Institute Data Sharing"/>
        </authorList>
    </citation>
    <scope>NUCLEOTIDE SEQUENCE [LARGE SCALE GENOMIC DNA]</scope>
</reference>
<evidence type="ECO:0000256" key="18">
    <source>
        <dbReference type="ARBA" id="ARBA00045271"/>
    </source>
</evidence>
<evidence type="ECO:0000256" key="5">
    <source>
        <dbReference type="ARBA" id="ARBA00012483"/>
    </source>
</evidence>
<keyword evidence="22" id="KW-1185">Reference proteome</keyword>
<dbReference type="InterPro" id="IPR025654">
    <property type="entry name" value="PEX2/10"/>
</dbReference>
<evidence type="ECO:0000256" key="19">
    <source>
        <dbReference type="PROSITE-ProRule" id="PRU00175"/>
    </source>
</evidence>
<dbReference type="OrthoDB" id="6270329at2759"/>
<keyword evidence="12" id="KW-0833">Ubl conjugation pathway</keyword>
<keyword evidence="10" id="KW-0479">Metal-binding</keyword>
<name>A0A8C4RZ64_ERPCA</name>
<evidence type="ECO:0000256" key="6">
    <source>
        <dbReference type="ARBA" id="ARBA00022448"/>
    </source>
</evidence>
<keyword evidence="11 19" id="KW-0863">Zinc-finger</keyword>
<evidence type="ECO:0000256" key="3">
    <source>
        <dbReference type="ARBA" id="ARBA00004906"/>
    </source>
</evidence>
<dbReference type="RefSeq" id="XP_028663299.1">
    <property type="nucleotide sequence ID" value="XM_028807466.2"/>
</dbReference>
<dbReference type="InterPro" id="IPR013083">
    <property type="entry name" value="Znf_RING/FYVE/PHD"/>
</dbReference>
<keyword evidence="13" id="KW-0862">Zinc</keyword>
<keyword evidence="7" id="KW-0962">Peroxisome biogenesis</keyword>
<dbReference type="PANTHER" id="PTHR23350">
    <property type="entry name" value="PEROXISOME ASSEMBLY PROTEIN 10"/>
    <property type="match status" value="1"/>
</dbReference>
<dbReference type="InterPro" id="IPR006845">
    <property type="entry name" value="Pex_N"/>
</dbReference>
<evidence type="ECO:0000256" key="11">
    <source>
        <dbReference type="ARBA" id="ARBA00022771"/>
    </source>
</evidence>
<dbReference type="InterPro" id="IPR017907">
    <property type="entry name" value="Znf_RING_CS"/>
</dbReference>
<keyword evidence="16" id="KW-0472">Membrane</keyword>
<dbReference type="EC" id="2.3.2.27" evidence="5"/>
<feature type="domain" description="RING-type" evidence="20">
    <location>
        <begin position="273"/>
        <end position="311"/>
    </location>
</feature>
<dbReference type="SUPFAM" id="SSF57850">
    <property type="entry name" value="RING/U-box"/>
    <property type="match status" value="1"/>
</dbReference>
<keyword evidence="8" id="KW-0808">Transferase</keyword>
<comment type="subcellular location">
    <subcellularLocation>
        <location evidence="2">Peroxisome membrane</location>
        <topology evidence="2">Multi-pass membrane protein</topology>
    </subcellularLocation>
</comment>